<feature type="transmembrane region" description="Helical" evidence="1">
    <location>
        <begin position="15"/>
        <end position="34"/>
    </location>
</feature>
<protein>
    <submittedName>
        <fullName evidence="2">ABC transporter permease protein putative</fullName>
    </submittedName>
</protein>
<dbReference type="AlphaFoldDB" id="U2EED6"/>
<organism evidence="2 3">
    <name type="scientific">Haloplasma contractile SSD-17B</name>
    <dbReference type="NCBI Taxonomy" id="1033810"/>
    <lineage>
        <taxon>Bacteria</taxon>
        <taxon>Bacillati</taxon>
        <taxon>Mycoplasmatota</taxon>
        <taxon>Mollicutes</taxon>
        <taxon>Haloplasmatales</taxon>
        <taxon>Haloplasmataceae</taxon>
        <taxon>Haloplasma</taxon>
    </lineage>
</organism>
<proteinExistence type="predicted"/>
<name>U2EED6_9MOLU</name>
<sequence>MITPDVGYSYEYFRYYQFMTGHGLIIVILLYFMIVHRYIPTFKTTLRTLGILQVMAVVMLFFNTHYDTHYVYVKIAEDVAHEDTILAYLGSYPWYLINLELLGIGLFILWFGFIRLLYFKHFRQPE</sequence>
<keyword evidence="1" id="KW-1133">Transmembrane helix</keyword>
<dbReference type="InParanoid" id="U2EED6"/>
<accession>U2EED6</accession>
<reference evidence="2 3" key="2">
    <citation type="journal article" date="2013" name="PLoS ONE">
        <title>INDIGO - INtegrated Data Warehouse of MIcrobial GenOmes with Examples from the Red Sea Extremophiles.</title>
        <authorList>
            <person name="Alam I."/>
            <person name="Antunes A."/>
            <person name="Kamau A.A."/>
            <person name="Ba Alawi W."/>
            <person name="Kalkatawi M."/>
            <person name="Stingl U."/>
            <person name="Bajic V.B."/>
        </authorList>
    </citation>
    <scope>NUCLEOTIDE SEQUENCE [LARGE SCALE GENOMIC DNA]</scope>
    <source>
        <strain evidence="2 3">SSD-17B</strain>
    </source>
</reference>
<gene>
    <name evidence="2" type="ORF">HLPCO_000665</name>
</gene>
<dbReference type="Pfam" id="PF14808">
    <property type="entry name" value="TMEM164"/>
    <property type="match status" value="1"/>
</dbReference>
<dbReference type="STRING" id="1033810.HLPCO_000665"/>
<feature type="transmembrane region" description="Helical" evidence="1">
    <location>
        <begin position="46"/>
        <end position="66"/>
    </location>
</feature>
<comment type="caution">
    <text evidence="2">The sequence shown here is derived from an EMBL/GenBank/DDBJ whole genome shotgun (WGS) entry which is preliminary data.</text>
</comment>
<evidence type="ECO:0000313" key="2">
    <source>
        <dbReference type="EMBL" id="ERJ13056.1"/>
    </source>
</evidence>
<reference evidence="2 3" key="1">
    <citation type="journal article" date="2011" name="J. Bacteriol.">
        <title>Genome sequence of Haloplasma contractile, an unusual contractile bacterium from a deep-sea anoxic brine lake.</title>
        <authorList>
            <person name="Antunes A."/>
            <person name="Alam I."/>
            <person name="El Dorry H."/>
            <person name="Siam R."/>
            <person name="Robertson A."/>
            <person name="Bajic V.B."/>
            <person name="Stingl U."/>
        </authorList>
    </citation>
    <scope>NUCLEOTIDE SEQUENCE [LARGE SCALE GENOMIC DNA]</scope>
    <source>
        <strain evidence="2 3">SSD-17B</strain>
    </source>
</reference>
<keyword evidence="1" id="KW-0812">Transmembrane</keyword>
<keyword evidence="1" id="KW-0472">Membrane</keyword>
<evidence type="ECO:0000256" key="1">
    <source>
        <dbReference type="SAM" id="Phobius"/>
    </source>
</evidence>
<dbReference type="EMBL" id="AFNU02000002">
    <property type="protein sequence ID" value="ERJ13056.1"/>
    <property type="molecule type" value="Genomic_DNA"/>
</dbReference>
<evidence type="ECO:0000313" key="3">
    <source>
        <dbReference type="Proteomes" id="UP000005707"/>
    </source>
</evidence>
<keyword evidence="3" id="KW-1185">Reference proteome</keyword>
<dbReference type="Proteomes" id="UP000005707">
    <property type="component" value="Unassembled WGS sequence"/>
</dbReference>
<dbReference type="eggNOG" id="COG5522">
    <property type="taxonomic scope" value="Bacteria"/>
</dbReference>
<feature type="transmembrane region" description="Helical" evidence="1">
    <location>
        <begin position="94"/>
        <end position="118"/>
    </location>
</feature>